<dbReference type="PANTHER" id="PTHR21666:SF289">
    <property type="entry name" value="L-ALA--D-GLU ENDOPEPTIDASE"/>
    <property type="match status" value="1"/>
</dbReference>
<dbReference type="GO" id="GO:0004222">
    <property type="term" value="F:metalloendopeptidase activity"/>
    <property type="evidence" value="ECO:0007669"/>
    <property type="project" value="TreeGrafter"/>
</dbReference>
<feature type="region of interest" description="Disordered" evidence="2">
    <location>
        <begin position="1"/>
        <end position="20"/>
    </location>
</feature>
<dbReference type="KEGG" id="tpg:TPEGAU_0702"/>
<dbReference type="Proteomes" id="UP000008192">
    <property type="component" value="Chromosome"/>
</dbReference>
<evidence type="ECO:0000259" key="3">
    <source>
        <dbReference type="Pfam" id="PF01551"/>
    </source>
</evidence>
<sequence length="410" mass="44859">MGAERVGRAPGVNAKRAVQTQGVQSPSVKRSVRWVRGLCEVLLFSGVFVSAVSFLLHSAAVPPPERQVVPAHFERIAMQFPRQVSQGACAMATFSLVALQEKDKAHTEVHLVLRTPAGKEAKTVRAFALPPKGIAQLGTDAATAGVSRAGSQDVTHVALLGISIFWEPGDWMLEAQVRVPGGKPYVRRAPLRIEKKEFPREELRLDRKNTAIAQDKSERKKVQRERLKALWTVTSPQTRAFLGPFRQPVESRRCTSVFGQARVFVYTDGTRSAQYHWGKDFGVPVGTAVYAAGTGRVVLAEQRTTTGWSVVLEHAPGLYTAYYHLNELLVKKDTYVSTGTLIARSGTTGFSTGPHVHWEARINSTPIDPECLLAPPFLTHLPKNALRKLQPTGETQPGTPLPKDTNGLPG</sequence>
<dbReference type="PANTHER" id="PTHR21666">
    <property type="entry name" value="PEPTIDASE-RELATED"/>
    <property type="match status" value="1"/>
</dbReference>
<dbReference type="CDD" id="cd12797">
    <property type="entry name" value="M23_peptidase"/>
    <property type="match status" value="1"/>
</dbReference>
<dbReference type="RefSeq" id="WP_014342546.1">
    <property type="nucleotide sequence ID" value="NC_016843.1"/>
</dbReference>
<accession>A0AAU8Q0Y3</accession>
<evidence type="ECO:0000256" key="2">
    <source>
        <dbReference type="SAM" id="MobiDB-lite"/>
    </source>
</evidence>
<dbReference type="Pfam" id="PF01551">
    <property type="entry name" value="Peptidase_M23"/>
    <property type="match status" value="1"/>
</dbReference>
<evidence type="ECO:0000256" key="1">
    <source>
        <dbReference type="ARBA" id="ARBA00022729"/>
    </source>
</evidence>
<dbReference type="InterPro" id="IPR050570">
    <property type="entry name" value="Cell_wall_metabolism_enzyme"/>
</dbReference>
<dbReference type="AlphaFoldDB" id="A0AAU8Q0Y3"/>
<evidence type="ECO:0000313" key="5">
    <source>
        <dbReference type="Proteomes" id="UP000008192"/>
    </source>
</evidence>
<dbReference type="EMBL" id="CP002376">
    <property type="protein sequence ID" value="AEZ59964.1"/>
    <property type="molecule type" value="Genomic_DNA"/>
</dbReference>
<dbReference type="SUPFAM" id="SSF51261">
    <property type="entry name" value="Duplicated hybrid motif"/>
    <property type="match status" value="1"/>
</dbReference>
<organism evidence="4 5">
    <name type="scientific">Treponema pallidum subsp. pertenue (strain Gauthier)</name>
    <dbReference type="NCBI Taxonomy" id="491080"/>
    <lineage>
        <taxon>Bacteria</taxon>
        <taxon>Pseudomonadati</taxon>
        <taxon>Spirochaetota</taxon>
        <taxon>Spirochaetia</taxon>
        <taxon>Spirochaetales</taxon>
        <taxon>Treponemataceae</taxon>
        <taxon>Treponema</taxon>
    </lineage>
</organism>
<dbReference type="InterPro" id="IPR016047">
    <property type="entry name" value="M23ase_b-sheet_dom"/>
</dbReference>
<reference evidence="5" key="1">
    <citation type="journal article" date="2012" name="PLoS Negl. Trop. Dis.">
        <title>Whole genome sequences of three Treponema pallidum ssp. pertenue strains: yaws and syphilis treponemes differ in less than 0.2% of the genome sequence.</title>
        <authorList>
            <person name="Cejkova D."/>
            <person name="Zobanikova M."/>
            <person name="Chen L."/>
            <person name="Pospisilova P."/>
            <person name="Strouhal M."/>
            <person name="Qin X."/>
            <person name="Mikalova L."/>
            <person name="Norris S.J."/>
            <person name="Muzny D.M."/>
            <person name="Gibbs R.A."/>
            <person name="Fulton L.L."/>
            <person name="Sodergren E."/>
            <person name="Weinstock G.M."/>
            <person name="Smajs D."/>
        </authorList>
    </citation>
    <scope>NUCLEOTIDE SEQUENCE [LARGE SCALE GENOMIC DNA]</scope>
    <source>
        <strain evidence="5">Gauthier</strain>
    </source>
</reference>
<dbReference type="GeneID" id="93876472"/>
<evidence type="ECO:0000313" key="4">
    <source>
        <dbReference type="EMBL" id="AEZ59964.1"/>
    </source>
</evidence>
<feature type="domain" description="M23ase beta-sheet core" evidence="3">
    <location>
        <begin position="275"/>
        <end position="369"/>
    </location>
</feature>
<gene>
    <name evidence="4" type="ordered locus">TPEGAU_0702</name>
</gene>
<keyword evidence="1" id="KW-0732">Signal</keyword>
<protein>
    <submittedName>
        <fullName evidence="4">M23B subfamily peptidase</fullName>
    </submittedName>
</protein>
<dbReference type="Gene3D" id="2.70.70.10">
    <property type="entry name" value="Glucose Permease (Domain IIA)"/>
    <property type="match status" value="1"/>
</dbReference>
<dbReference type="InterPro" id="IPR011055">
    <property type="entry name" value="Dup_hybrid_motif"/>
</dbReference>
<feature type="region of interest" description="Disordered" evidence="2">
    <location>
        <begin position="389"/>
        <end position="410"/>
    </location>
</feature>
<proteinExistence type="predicted"/>
<name>A0AAU8Q0Y3_TREPG</name>